<keyword evidence="2" id="KW-1185">Reference proteome</keyword>
<sequence>MTEAQPYKDYVRWNGGPLTVCLRCDALIPEHHLSQIQHDKFHNQLGVTDDREAQETVLPERKHWLHVLGADTAEAILRKTCKVFRLPLE</sequence>
<dbReference type="EMBL" id="KY817360">
    <property type="protein sequence ID" value="ARK07684.1"/>
    <property type="molecule type" value="Genomic_DNA"/>
</dbReference>
<evidence type="ECO:0000313" key="1">
    <source>
        <dbReference type="EMBL" id="ARK07684.1"/>
    </source>
</evidence>
<evidence type="ECO:0000313" key="2">
    <source>
        <dbReference type="Proteomes" id="UP000225832"/>
    </source>
</evidence>
<protein>
    <submittedName>
        <fullName evidence="1">Uncharacterized protein</fullName>
    </submittedName>
</protein>
<reference evidence="1 2" key="1">
    <citation type="submission" date="2017-03" db="EMBL/GenBank/DDBJ databases">
        <title>Complete genome of Rhodococcus opacus Tectivirus Toil.</title>
        <authorList>
            <person name="Gill J.J."/>
            <person name="Wang B."/>
            <person name="Young R."/>
            <person name="Chu K.-H."/>
        </authorList>
    </citation>
    <scope>NUCLEOTIDE SEQUENCE [LARGE SCALE GENOMIC DNA]</scope>
</reference>
<name>A0A1W6DXP9_9VIRU</name>
<dbReference type="Proteomes" id="UP000225832">
    <property type="component" value="Segment"/>
</dbReference>
<proteinExistence type="predicted"/>
<gene>
    <name evidence="1" type="ORF">Toil_gp01</name>
</gene>
<organism evidence="1 2">
    <name type="scientific">Rhodococcus phage Toil</name>
    <dbReference type="NCBI Taxonomy" id="1975614"/>
    <lineage>
        <taxon>Viruses</taxon>
        <taxon>Varidnaviria</taxon>
        <taxon>Bamfordvirae</taxon>
        <taxon>Preplasmiviricota</taxon>
        <taxon>Prepoliviricotina</taxon>
        <taxon>Tectiliviricetes</taxon>
        <taxon>Kalamavirales</taxon>
        <taxon>Tectiviridae</taxon>
        <taxon>Epsilontectivirus</taxon>
        <taxon>Epsilontectivirus toil</taxon>
    </lineage>
</organism>
<accession>A0A1W6DXP9</accession>